<sequence>MTDDFIIKLFIKDNGKLQLNYMKKKWIESHEDIKQYLENRYDDFTGDINYAEIIYRIKHNIDIIPKCIVCGKPALFKNFSYGYRDYCSYECSVKSKKRSDKFRQTYMERYGDLTKDEYKIMYHWVQSHVEKAHNTNIKRYGFKYPTQSDEIKEKIKHTCLKKFGEDNPNKCREVRQKIESTNISKYGTKNAMKSDIVRQKQSVSQKSAEVQLKKEKTWMSNFNQTNPAKCQEIIDKIFATKKKNNTSNSSHHELLVKEFLIKNNIKFMQNYKSELYPFHCDFYLNDFDLYIELNITWTHGFRPYIENDPLCEIQLQKWKEKSVSSNYYKDAINTWTIRDTQKRIAARNNNLNYLEIFDKNSDNILSIIADKIKLLPRYDL</sequence>
<dbReference type="EMBL" id="OR769222">
    <property type="protein sequence ID" value="WQJ53115.1"/>
    <property type="molecule type" value="Genomic_DNA"/>
</dbReference>
<dbReference type="GO" id="GO:0004519">
    <property type="term" value="F:endonuclease activity"/>
    <property type="evidence" value="ECO:0007669"/>
    <property type="project" value="UniProtKB-KW"/>
</dbReference>
<evidence type="ECO:0000313" key="2">
    <source>
        <dbReference type="EMBL" id="WQJ53115.1"/>
    </source>
</evidence>
<evidence type="ECO:0000313" key="3">
    <source>
        <dbReference type="Proteomes" id="UP001349343"/>
    </source>
</evidence>
<protein>
    <submittedName>
        <fullName evidence="2">Homing endonuclease</fullName>
    </submittedName>
</protein>
<proteinExistence type="predicted"/>
<keyword evidence="2" id="KW-0540">Nuclease</keyword>
<accession>A0ABZ0Z4W9</accession>
<keyword evidence="2" id="KW-0378">Hydrolase</keyword>
<feature type="domain" description="DUF7487" evidence="1">
    <location>
        <begin position="90"/>
        <end position="201"/>
    </location>
</feature>
<reference evidence="2 3" key="1">
    <citation type="submission" date="2023-11" db="EMBL/GenBank/DDBJ databases">
        <authorList>
            <person name="Cook R."/>
            <person name="Crisci M."/>
            <person name="Pye H."/>
            <person name="Adriaenssens E."/>
            <person name="Santini J."/>
        </authorList>
    </citation>
    <scope>NUCLEOTIDE SEQUENCE [LARGE SCALE GENOMIC DNA]</scope>
    <source>
        <strain evidence="2">Lak_Megaphage_RVC_JS4_GC31</strain>
    </source>
</reference>
<organism evidence="2 3">
    <name type="scientific">phage Lak_Megaphage_RVC_JS4_GC31</name>
    <dbReference type="NCBI Taxonomy" id="3109228"/>
    <lineage>
        <taxon>Viruses</taxon>
        <taxon>Duplodnaviria</taxon>
        <taxon>Heunggongvirae</taxon>
        <taxon>Uroviricota</taxon>
        <taxon>Caudoviricetes</taxon>
        <taxon>Caudoviricetes code 15 clade</taxon>
    </lineage>
</organism>
<keyword evidence="2" id="KW-0255">Endonuclease</keyword>
<keyword evidence="3" id="KW-1185">Reference proteome</keyword>
<dbReference type="Pfam" id="PF24308">
    <property type="entry name" value="DUF7487"/>
    <property type="match status" value="1"/>
</dbReference>
<dbReference type="Proteomes" id="UP001349343">
    <property type="component" value="Segment"/>
</dbReference>
<name>A0ABZ0Z4W9_9CAUD</name>
<evidence type="ECO:0000259" key="1">
    <source>
        <dbReference type="Pfam" id="PF24308"/>
    </source>
</evidence>
<dbReference type="InterPro" id="IPR055910">
    <property type="entry name" value="DUF7487"/>
</dbReference>